<feature type="transmembrane region" description="Helical" evidence="2">
    <location>
        <begin position="229"/>
        <end position="249"/>
    </location>
</feature>
<comment type="caution">
    <text evidence="3">The sequence shown here is derived from an EMBL/GenBank/DDBJ whole genome shotgun (WGS) entry which is preliminary data.</text>
</comment>
<evidence type="ECO:0000313" key="3">
    <source>
        <dbReference type="EMBL" id="MFM1727234.1"/>
    </source>
</evidence>
<keyword evidence="2" id="KW-0812">Transmembrane</keyword>
<reference evidence="3 4" key="1">
    <citation type="submission" date="2023-11" db="EMBL/GenBank/DDBJ databases">
        <authorList>
            <person name="Val-Calvo J."/>
            <person name="Scortti M."/>
            <person name="Vazquez-Boland J."/>
        </authorList>
    </citation>
    <scope>NUCLEOTIDE SEQUENCE [LARGE SCALE GENOMIC DNA]</scope>
    <source>
        <strain evidence="3 4">DSM 46662</strain>
    </source>
</reference>
<keyword evidence="4" id="KW-1185">Reference proteome</keyword>
<keyword evidence="2" id="KW-1133">Transmembrane helix</keyword>
<accession>A0ABW9FPS9</accession>
<evidence type="ECO:0000256" key="2">
    <source>
        <dbReference type="SAM" id="Phobius"/>
    </source>
</evidence>
<dbReference type="EMBL" id="JBDLNU010000001">
    <property type="protein sequence ID" value="MFM1727234.1"/>
    <property type="molecule type" value="Genomic_DNA"/>
</dbReference>
<feature type="region of interest" description="Disordered" evidence="1">
    <location>
        <begin position="263"/>
        <end position="301"/>
    </location>
</feature>
<keyword evidence="2" id="KW-0472">Membrane</keyword>
<name>A0ABW9FPS9_9NOCA</name>
<feature type="compositionally biased region" description="Basic and acidic residues" evidence="1">
    <location>
        <begin position="178"/>
        <end position="190"/>
    </location>
</feature>
<feature type="region of interest" description="Disordered" evidence="1">
    <location>
        <begin position="1"/>
        <end position="33"/>
    </location>
</feature>
<sequence length="410" mass="42436">MNEAALGVHAGSREPAATRPEPPERIDDDSGGGGVSVTLPRLLAVARLTPVQAAQLVADLADQLEPVAGSGRPVAVRDDTVMVSDGGRLTIDGAGSAASRVAANGAIASLLRDIATNCRGPEFDGFLTESISETTDLDDMVRRFGRAVAPEFDPADESRRRRQIGELVRATTVRSRPDCRVGEDREDRADVQNGPSVPAGSLVTSTGWFPPVRSPWHSRRRRPSRRQGVFALLTIVVLAGAVVAAPHAWEQLSRGWDTLRDPVNPSAQNLIEPVSPPPEPADPAAAGGVAPPPVDTGAPASAGQIAGVAASFADGSCSPGKPCAVRVDVRLDPTAVGAVTWKLNVYDRCSGEVHEGGDVTIPAEQGRDGVYGLSRTALPNSPALAIAAVTSAPAVAASVPLYVPAEKAAC</sequence>
<protein>
    <submittedName>
        <fullName evidence="3">Uncharacterized protein</fullName>
    </submittedName>
</protein>
<proteinExistence type="predicted"/>
<organism evidence="3 4">
    <name type="scientific">Prescottella soli</name>
    <dbReference type="NCBI Taxonomy" id="1543852"/>
    <lineage>
        <taxon>Bacteria</taxon>
        <taxon>Bacillati</taxon>
        <taxon>Actinomycetota</taxon>
        <taxon>Actinomycetes</taxon>
        <taxon>Mycobacteriales</taxon>
        <taxon>Nocardiaceae</taxon>
        <taxon>Prescottella</taxon>
    </lineage>
</organism>
<evidence type="ECO:0000256" key="1">
    <source>
        <dbReference type="SAM" id="MobiDB-lite"/>
    </source>
</evidence>
<dbReference type="RefSeq" id="WP_348608324.1">
    <property type="nucleotide sequence ID" value="NZ_CP157276.1"/>
</dbReference>
<gene>
    <name evidence="3" type="ORF">ABEU19_000691</name>
</gene>
<feature type="region of interest" description="Disordered" evidence="1">
    <location>
        <begin position="178"/>
        <end position="223"/>
    </location>
</feature>
<dbReference type="Proteomes" id="UP001629744">
    <property type="component" value="Unassembled WGS sequence"/>
</dbReference>
<feature type="compositionally biased region" description="Low complexity" evidence="1">
    <location>
        <begin position="282"/>
        <end position="300"/>
    </location>
</feature>
<evidence type="ECO:0000313" key="4">
    <source>
        <dbReference type="Proteomes" id="UP001629744"/>
    </source>
</evidence>